<organism evidence="10">
    <name type="scientific">viral metagenome</name>
    <dbReference type="NCBI Taxonomy" id="1070528"/>
    <lineage>
        <taxon>unclassified sequences</taxon>
        <taxon>metagenomes</taxon>
        <taxon>organismal metagenomes</taxon>
    </lineage>
</organism>
<dbReference type="EMBL" id="MN739699">
    <property type="protein sequence ID" value="QHT21965.1"/>
    <property type="molecule type" value="Genomic_DNA"/>
</dbReference>
<dbReference type="GO" id="GO:0006287">
    <property type="term" value="P:base-excision repair, gap-filling"/>
    <property type="evidence" value="ECO:0007669"/>
    <property type="project" value="TreeGrafter"/>
</dbReference>
<dbReference type="Gene3D" id="3.90.1600.10">
    <property type="entry name" value="Palm domain of DNA polymerase"/>
    <property type="match status" value="2"/>
</dbReference>
<dbReference type="PANTHER" id="PTHR10322">
    <property type="entry name" value="DNA POLYMERASE CATALYTIC SUBUNIT"/>
    <property type="match status" value="1"/>
</dbReference>
<dbReference type="GO" id="GO:0000166">
    <property type="term" value="F:nucleotide binding"/>
    <property type="evidence" value="ECO:0007669"/>
    <property type="project" value="InterPro"/>
</dbReference>
<dbReference type="GO" id="GO:0045004">
    <property type="term" value="P:DNA replication proofreading"/>
    <property type="evidence" value="ECO:0007669"/>
    <property type="project" value="TreeGrafter"/>
</dbReference>
<dbReference type="GO" id="GO:0006297">
    <property type="term" value="P:nucleotide-excision repair, DNA gap filling"/>
    <property type="evidence" value="ECO:0007669"/>
    <property type="project" value="TreeGrafter"/>
</dbReference>
<reference evidence="10" key="1">
    <citation type="journal article" date="2020" name="Nature">
        <title>Giant virus diversity and host interactions through global metagenomics.</title>
        <authorList>
            <person name="Schulz F."/>
            <person name="Roux S."/>
            <person name="Paez-Espino D."/>
            <person name="Jungbluth S."/>
            <person name="Walsh D.A."/>
            <person name="Denef V.J."/>
            <person name="McMahon K.D."/>
            <person name="Konstantinidis K.T."/>
            <person name="Eloe-Fadrosh E.A."/>
            <person name="Kyrpides N.C."/>
            <person name="Woyke T."/>
        </authorList>
    </citation>
    <scope>NUCLEOTIDE SEQUENCE</scope>
    <source>
        <strain evidence="10">GVMAG-M-3300023179-103</strain>
    </source>
</reference>
<feature type="domain" description="DNA-directed DNA polymerase family B exonuclease" evidence="9">
    <location>
        <begin position="197"/>
        <end position="430"/>
    </location>
</feature>
<evidence type="ECO:0000256" key="4">
    <source>
        <dbReference type="ARBA" id="ARBA00022695"/>
    </source>
</evidence>
<evidence type="ECO:0000259" key="8">
    <source>
        <dbReference type="Pfam" id="PF00136"/>
    </source>
</evidence>
<evidence type="ECO:0000256" key="6">
    <source>
        <dbReference type="ARBA" id="ARBA00023125"/>
    </source>
</evidence>
<feature type="domain" description="DNA-directed DNA polymerase family B multifunctional" evidence="8">
    <location>
        <begin position="577"/>
        <end position="1117"/>
    </location>
</feature>
<dbReference type="InterPro" id="IPR036397">
    <property type="entry name" value="RNaseH_sf"/>
</dbReference>
<dbReference type="InterPro" id="IPR023211">
    <property type="entry name" value="DNA_pol_palm_dom_sf"/>
</dbReference>
<dbReference type="InterPro" id="IPR050240">
    <property type="entry name" value="DNA_pol_type-B"/>
</dbReference>
<dbReference type="Gene3D" id="3.30.342.10">
    <property type="entry name" value="DNA Polymerase, chain B, domain 1"/>
    <property type="match status" value="1"/>
</dbReference>
<dbReference type="InterPro" id="IPR043502">
    <property type="entry name" value="DNA/RNA_pol_sf"/>
</dbReference>
<dbReference type="EC" id="2.7.7.7" evidence="2"/>
<dbReference type="Pfam" id="PF00136">
    <property type="entry name" value="DNA_pol_B"/>
    <property type="match status" value="1"/>
</dbReference>
<dbReference type="SUPFAM" id="SSF56672">
    <property type="entry name" value="DNA/RNA polymerases"/>
    <property type="match status" value="1"/>
</dbReference>
<dbReference type="PRINTS" id="PR00106">
    <property type="entry name" value="DNAPOLB"/>
</dbReference>
<sequence>MAFITNKLDDYFKIFENPHQENVSEEYCSDNEIELVQDKIVNDEEIEIDELKEDLIFQILDIDYYHREDSDSEKFTIMLFGKTQDNKSVFVNVDNFNPYFYVEIDNAWKPNTINKIINDIKAKVYKKGVDKKKLQEGLISHKIVKKHLFKGFTNDELFSFIELKFDNYDAMTAYANVFSKNHELLYISRHRHISFNLYESTIHPFIRFLHTQNLDPLGWCKIEKSKFKEFDSEHRKGQTDINITCDYNDVIRHESNEILKFKILSYDIEVMSEDGKFPHNRDGDKIIQIGMTYNYLGDPECFKQVILCLGKTSKIKGSIVKCYDTEEDLLLAMTSEIKKNDPDIITGYNINGFDWDYLKNRADKLKIYNKFSRFSRISNYVCKYVESVLESSALGKNNMKYYNTPGRINIDLMKVIMRDHKLNSYTLDNVASVFVRDDIISVENIDNNKIKLNVKSTEGVRKDDYIGIYYNDGASDNKICKKKQIKELTENTIIIEIEDGEKINISEYLENDTSVFWCSAKDDVKAKDIFQMYEGGKPDDLALIAKYCLKDCTLCNRIMSKLNILPNNIGMGNVCCVPLTYLFVRGQSVKIFSLVARQCRLENYLIPTNKKKWVNKEEEIKDEKKFNSFVQNLIKNDGDNSDDEEDSWYEGATVLEPIRGIHYEPVSVGDYGSLYPSSMIEKNFSHNSIVLDPKYDNLDGYKYHTQSYNNKDGSITTCRYAEKLSGEKATIPRILMKLLSERKKYKNMRDDEPDEFKKAVFEGLQLAYKVTANSLYGQTGSSVSPISMKAIAACTTSRGKDMLLNAKYFVENHLKTIIDLIKDSVETNNDIKYLEFMREYYEKIPDNKVVKKNTYGNKEEYFQWLKLKVYGIIKTYNIKPLCIYGDTDSVFFKLNLTDRITGEKDISKTALQTSIDISIHLLTTYNYTLDTPQTLNYEKTFQPMLLIQKKRYLANKYEYNNKDYSLKYMGISLTRRDSANIVKKILIGVIDQILNKFSSKGAVEHVDRSLLKIIKGEYDIENFILTKNIKDKECYKDYTRIAHVMLNERMKARNDPIQYGSNERIAFLYIENDKKNVLQSERIEHVDYVIENNIKIDYLFYILHQIQKPIEQILELIIDKPKIIFNKFIMIEENRRSGIEPIMKYFSNSSESNLGSNVSINDDNIIIIEDKPKTPKKTKKNVIKKDIKIKIDDFFID</sequence>
<evidence type="ECO:0000256" key="2">
    <source>
        <dbReference type="ARBA" id="ARBA00012417"/>
    </source>
</evidence>
<dbReference type="GO" id="GO:0003677">
    <property type="term" value="F:DNA binding"/>
    <property type="evidence" value="ECO:0007669"/>
    <property type="project" value="UniProtKB-KW"/>
</dbReference>
<evidence type="ECO:0000256" key="3">
    <source>
        <dbReference type="ARBA" id="ARBA00022679"/>
    </source>
</evidence>
<dbReference type="Gene3D" id="1.10.287.690">
    <property type="entry name" value="Helix hairpin bin"/>
    <property type="match status" value="1"/>
</dbReference>
<dbReference type="InterPro" id="IPR042087">
    <property type="entry name" value="DNA_pol_B_thumb"/>
</dbReference>
<dbReference type="Gene3D" id="3.30.420.10">
    <property type="entry name" value="Ribonuclease H-like superfamily/Ribonuclease H"/>
    <property type="match status" value="2"/>
</dbReference>
<dbReference type="SMART" id="SM00486">
    <property type="entry name" value="POLBc"/>
    <property type="match status" value="1"/>
</dbReference>
<comment type="catalytic activity">
    <reaction evidence="7">
        <text>DNA(n) + a 2'-deoxyribonucleoside 5'-triphosphate = DNA(n+1) + diphosphate</text>
        <dbReference type="Rhea" id="RHEA:22508"/>
        <dbReference type="Rhea" id="RHEA-COMP:17339"/>
        <dbReference type="Rhea" id="RHEA-COMP:17340"/>
        <dbReference type="ChEBI" id="CHEBI:33019"/>
        <dbReference type="ChEBI" id="CHEBI:61560"/>
        <dbReference type="ChEBI" id="CHEBI:173112"/>
        <dbReference type="EC" id="2.7.7.7"/>
    </reaction>
</comment>
<dbReference type="Gene3D" id="1.10.132.60">
    <property type="entry name" value="DNA polymerase family B, C-terminal domain"/>
    <property type="match status" value="1"/>
</dbReference>
<dbReference type="InterPro" id="IPR006134">
    <property type="entry name" value="DNA-dir_DNA_pol_B_multi_dom"/>
</dbReference>
<dbReference type="GO" id="GO:0043625">
    <property type="term" value="C:delta DNA polymerase complex"/>
    <property type="evidence" value="ECO:0007669"/>
    <property type="project" value="TreeGrafter"/>
</dbReference>
<dbReference type="InterPro" id="IPR012337">
    <property type="entry name" value="RNaseH-like_sf"/>
</dbReference>
<accession>A0A6C0E3I9</accession>
<name>A0A6C0E3I9_9ZZZZ</name>
<keyword evidence="4" id="KW-0548">Nucleotidyltransferase</keyword>
<dbReference type="AlphaFoldDB" id="A0A6C0E3I9"/>
<dbReference type="GO" id="GO:0008296">
    <property type="term" value="F:3'-5'-DNA exonuclease activity"/>
    <property type="evidence" value="ECO:0007669"/>
    <property type="project" value="TreeGrafter"/>
</dbReference>
<dbReference type="InterPro" id="IPR006172">
    <property type="entry name" value="DNA-dir_DNA_pol_B"/>
</dbReference>
<evidence type="ECO:0000256" key="1">
    <source>
        <dbReference type="ARBA" id="ARBA00005755"/>
    </source>
</evidence>
<dbReference type="InterPro" id="IPR006133">
    <property type="entry name" value="DNA-dir_DNA_pol_B_exonuc"/>
</dbReference>
<evidence type="ECO:0000256" key="5">
    <source>
        <dbReference type="ARBA" id="ARBA00022932"/>
    </source>
</evidence>
<dbReference type="PANTHER" id="PTHR10322:SF23">
    <property type="entry name" value="DNA POLYMERASE DELTA CATALYTIC SUBUNIT"/>
    <property type="match status" value="1"/>
</dbReference>
<proteinExistence type="inferred from homology"/>
<dbReference type="GO" id="GO:0003887">
    <property type="term" value="F:DNA-directed DNA polymerase activity"/>
    <property type="evidence" value="ECO:0007669"/>
    <property type="project" value="UniProtKB-KW"/>
</dbReference>
<keyword evidence="6" id="KW-0238">DNA-binding</keyword>
<keyword evidence="5" id="KW-0239">DNA-directed DNA polymerase</keyword>
<protein>
    <recommendedName>
        <fullName evidence="2">DNA-directed DNA polymerase</fullName>
        <ecNumber evidence="2">2.7.7.7</ecNumber>
    </recommendedName>
</protein>
<evidence type="ECO:0000256" key="7">
    <source>
        <dbReference type="ARBA" id="ARBA00049244"/>
    </source>
</evidence>
<evidence type="ECO:0000259" key="9">
    <source>
        <dbReference type="Pfam" id="PF03104"/>
    </source>
</evidence>
<keyword evidence="3" id="KW-0808">Transferase</keyword>
<evidence type="ECO:0000313" key="10">
    <source>
        <dbReference type="EMBL" id="QHT21965.1"/>
    </source>
</evidence>
<comment type="similarity">
    <text evidence="1">Belongs to the DNA polymerase type-B family.</text>
</comment>
<dbReference type="SUPFAM" id="SSF53098">
    <property type="entry name" value="Ribonuclease H-like"/>
    <property type="match status" value="1"/>
</dbReference>
<dbReference type="Pfam" id="PF03104">
    <property type="entry name" value="DNA_pol_B_exo1"/>
    <property type="match status" value="1"/>
</dbReference>